<dbReference type="EMBL" id="JAAXOY010000410">
    <property type="protein sequence ID" value="NKY40615.1"/>
    <property type="molecule type" value="Genomic_DNA"/>
</dbReference>
<name>A0ABX1K218_9CELL</name>
<accession>A0ABX1K218</accession>
<proteinExistence type="predicted"/>
<organism evidence="1 2">
    <name type="scientific">Cellulomonas septica</name>
    <dbReference type="NCBI Taxonomy" id="285080"/>
    <lineage>
        <taxon>Bacteria</taxon>
        <taxon>Bacillati</taxon>
        <taxon>Actinomycetota</taxon>
        <taxon>Actinomycetes</taxon>
        <taxon>Micrococcales</taxon>
        <taxon>Cellulomonadaceae</taxon>
        <taxon>Cellulomonas</taxon>
    </lineage>
</organism>
<dbReference type="RefSeq" id="WP_168679577.1">
    <property type="nucleotide sequence ID" value="NZ_JAAXOY010000410.1"/>
</dbReference>
<sequence length="138" mass="14048">EVVDASGTVVVGPTALLADAPDAAGATGFVGGEALVQVGSVPARFADARVFYTVLSGFGRGTHAFEVPTFRLPDDDRSWYVLVFPDLRGSGLTDTTSGVAFGAADGTVGCASADSPRECVIGAEELADVEELMARPPA</sequence>
<protein>
    <submittedName>
        <fullName evidence="1">Uncharacterized protein</fullName>
    </submittedName>
</protein>
<gene>
    <name evidence="1" type="ORF">HGA02_14115</name>
</gene>
<keyword evidence="2" id="KW-1185">Reference proteome</keyword>
<reference evidence="1 2" key="1">
    <citation type="submission" date="2020-04" db="EMBL/GenBank/DDBJ databases">
        <title>MicrobeNet Type strains.</title>
        <authorList>
            <person name="Nicholson A.C."/>
        </authorList>
    </citation>
    <scope>NUCLEOTIDE SEQUENCE [LARGE SCALE GENOMIC DNA]</scope>
    <source>
        <strain evidence="1 2">ATCC BAA-787</strain>
    </source>
</reference>
<evidence type="ECO:0000313" key="1">
    <source>
        <dbReference type="EMBL" id="NKY40615.1"/>
    </source>
</evidence>
<feature type="non-terminal residue" evidence="1">
    <location>
        <position position="1"/>
    </location>
</feature>
<dbReference type="Proteomes" id="UP000777774">
    <property type="component" value="Unassembled WGS sequence"/>
</dbReference>
<comment type="caution">
    <text evidence="1">The sequence shown here is derived from an EMBL/GenBank/DDBJ whole genome shotgun (WGS) entry which is preliminary data.</text>
</comment>
<evidence type="ECO:0000313" key="2">
    <source>
        <dbReference type="Proteomes" id="UP000777774"/>
    </source>
</evidence>